<comment type="caution">
    <text evidence="2">The sequence shown here is derived from an EMBL/GenBank/DDBJ whole genome shotgun (WGS) entry which is preliminary data.</text>
</comment>
<sequence>MWYLNLALGRSFPQTVSGLGDCKPETDSPPQRDSGTNEGLRIGRFLKASEGWNYQLEYSALADYYY</sequence>
<dbReference type="EMBL" id="VDEP01000038">
    <property type="protein sequence ID" value="KAA1135506.1"/>
    <property type="molecule type" value="Genomic_DNA"/>
</dbReference>
<name>A0A5B0MGU9_PUCGR</name>
<gene>
    <name evidence="2" type="ORF">PGT21_007800</name>
    <name evidence="3" type="ORF">PGTUg99_008962</name>
</gene>
<feature type="compositionally biased region" description="Polar residues" evidence="1">
    <location>
        <begin position="28"/>
        <end position="37"/>
    </location>
</feature>
<accession>A0A5B0MGU9</accession>
<dbReference type="Proteomes" id="UP000324748">
    <property type="component" value="Unassembled WGS sequence"/>
</dbReference>
<reference evidence="4 5" key="1">
    <citation type="submission" date="2019-05" db="EMBL/GenBank/DDBJ databases">
        <title>Emergence of the Ug99 lineage of the wheat stem rust pathogen through somatic hybridization.</title>
        <authorList>
            <person name="Li F."/>
            <person name="Upadhyaya N.M."/>
            <person name="Sperschneider J."/>
            <person name="Matny O."/>
            <person name="Nguyen-Phuc H."/>
            <person name="Mago R."/>
            <person name="Raley C."/>
            <person name="Miller M.E."/>
            <person name="Silverstein K.A.T."/>
            <person name="Henningsen E."/>
            <person name="Hirsch C.D."/>
            <person name="Visser B."/>
            <person name="Pretorius Z.A."/>
            <person name="Steffenson B.J."/>
            <person name="Schwessinger B."/>
            <person name="Dodds P.N."/>
            <person name="Figueroa M."/>
        </authorList>
    </citation>
    <scope>NUCLEOTIDE SEQUENCE [LARGE SCALE GENOMIC DNA]</scope>
    <source>
        <strain evidence="2">21-0</strain>
        <strain evidence="3 5">Ug99</strain>
    </source>
</reference>
<keyword evidence="4" id="KW-1185">Reference proteome</keyword>
<evidence type="ECO:0000256" key="1">
    <source>
        <dbReference type="SAM" id="MobiDB-lite"/>
    </source>
</evidence>
<dbReference type="Proteomes" id="UP000325313">
    <property type="component" value="Unassembled WGS sequence"/>
</dbReference>
<proteinExistence type="predicted"/>
<evidence type="ECO:0000313" key="4">
    <source>
        <dbReference type="Proteomes" id="UP000324748"/>
    </source>
</evidence>
<evidence type="ECO:0000313" key="5">
    <source>
        <dbReference type="Proteomes" id="UP000325313"/>
    </source>
</evidence>
<protein>
    <submittedName>
        <fullName evidence="2">Uncharacterized protein</fullName>
    </submittedName>
</protein>
<organism evidence="2 4">
    <name type="scientific">Puccinia graminis f. sp. tritici</name>
    <dbReference type="NCBI Taxonomy" id="56615"/>
    <lineage>
        <taxon>Eukaryota</taxon>
        <taxon>Fungi</taxon>
        <taxon>Dikarya</taxon>
        <taxon>Basidiomycota</taxon>
        <taxon>Pucciniomycotina</taxon>
        <taxon>Pucciniomycetes</taxon>
        <taxon>Pucciniales</taxon>
        <taxon>Pucciniaceae</taxon>
        <taxon>Puccinia</taxon>
    </lineage>
</organism>
<feature type="region of interest" description="Disordered" evidence="1">
    <location>
        <begin position="18"/>
        <end position="39"/>
    </location>
</feature>
<dbReference type="EMBL" id="VSWC01000145">
    <property type="protein sequence ID" value="KAA1076457.1"/>
    <property type="molecule type" value="Genomic_DNA"/>
</dbReference>
<dbReference type="AlphaFoldDB" id="A0A5B0MGU9"/>
<evidence type="ECO:0000313" key="2">
    <source>
        <dbReference type="EMBL" id="KAA1076457.1"/>
    </source>
</evidence>
<evidence type="ECO:0000313" key="3">
    <source>
        <dbReference type="EMBL" id="KAA1135506.1"/>
    </source>
</evidence>